<dbReference type="Gene3D" id="1.10.10.10">
    <property type="entry name" value="Winged helix-like DNA-binding domain superfamily/Winged helix DNA-binding domain"/>
    <property type="match status" value="1"/>
</dbReference>
<dbReference type="InterPro" id="IPR036390">
    <property type="entry name" value="WH_DNA-bd_sf"/>
</dbReference>
<dbReference type="InterPro" id="IPR036388">
    <property type="entry name" value="WH-like_DNA-bd_sf"/>
</dbReference>
<dbReference type="SUPFAM" id="SSF46785">
    <property type="entry name" value="Winged helix' DNA-binding domain"/>
    <property type="match status" value="1"/>
</dbReference>
<dbReference type="PANTHER" id="PTHR33221">
    <property type="entry name" value="WINGED HELIX-TURN-HELIX TRANSCRIPTIONAL REGULATOR, RRF2 FAMILY"/>
    <property type="match status" value="1"/>
</dbReference>
<gene>
    <name evidence="1" type="ORF">FC86_GL000093</name>
</gene>
<dbReference type="Pfam" id="PF02082">
    <property type="entry name" value="Rrf2"/>
    <property type="match status" value="1"/>
</dbReference>
<evidence type="ECO:0000313" key="1">
    <source>
        <dbReference type="EMBL" id="KRN04645.1"/>
    </source>
</evidence>
<dbReference type="PROSITE" id="PS51197">
    <property type="entry name" value="HTH_RRF2_2"/>
    <property type="match status" value="1"/>
</dbReference>
<dbReference type="PANTHER" id="PTHR33221:SF15">
    <property type="entry name" value="HTH-TYPE TRANSCRIPTIONAL REGULATOR YWGB-RELATED"/>
    <property type="match status" value="1"/>
</dbReference>
<dbReference type="RefSeq" id="WP_056974280.1">
    <property type="nucleotide sequence ID" value="NZ_AYZL01000008.1"/>
</dbReference>
<dbReference type="OrthoDB" id="213028at2"/>
<name>A0A0R2DS58_9LACO</name>
<dbReference type="EMBL" id="AYZL01000008">
    <property type="protein sequence ID" value="KRN04645.1"/>
    <property type="molecule type" value="Genomic_DNA"/>
</dbReference>
<dbReference type="GO" id="GO:0003700">
    <property type="term" value="F:DNA-binding transcription factor activity"/>
    <property type="evidence" value="ECO:0007669"/>
    <property type="project" value="TreeGrafter"/>
</dbReference>
<reference evidence="1 2" key="1">
    <citation type="journal article" date="2015" name="Genome Announc.">
        <title>Expanding the biotechnology potential of lactobacilli through comparative genomics of 213 strains and associated genera.</title>
        <authorList>
            <person name="Sun Z."/>
            <person name="Harris H.M."/>
            <person name="McCann A."/>
            <person name="Guo C."/>
            <person name="Argimon S."/>
            <person name="Zhang W."/>
            <person name="Yang X."/>
            <person name="Jeffery I.B."/>
            <person name="Cooney J.C."/>
            <person name="Kagawa T.F."/>
            <person name="Liu W."/>
            <person name="Song Y."/>
            <person name="Salvetti E."/>
            <person name="Wrobel A."/>
            <person name="Rasinkangas P."/>
            <person name="Parkhill J."/>
            <person name="Rea M.C."/>
            <person name="O'Sullivan O."/>
            <person name="Ritari J."/>
            <person name="Douillard F.P."/>
            <person name="Paul Ross R."/>
            <person name="Yang R."/>
            <person name="Briner A.E."/>
            <person name="Felis G.E."/>
            <person name="de Vos W.M."/>
            <person name="Barrangou R."/>
            <person name="Klaenhammer T.R."/>
            <person name="Caufield P.W."/>
            <person name="Cui Y."/>
            <person name="Zhang H."/>
            <person name="O'Toole P.W."/>
        </authorList>
    </citation>
    <scope>NUCLEOTIDE SEQUENCE [LARGE SCALE GENOMIC DNA]</scope>
    <source>
        <strain evidence="1 2">DSM 23037</strain>
    </source>
</reference>
<dbReference type="AlphaFoldDB" id="A0A0R2DS58"/>
<organism evidence="1 2">
    <name type="scientific">Holzapfeliella floricola DSM 23037 = JCM 16512</name>
    <dbReference type="NCBI Taxonomy" id="1423744"/>
    <lineage>
        <taxon>Bacteria</taxon>
        <taxon>Bacillati</taxon>
        <taxon>Bacillota</taxon>
        <taxon>Bacilli</taxon>
        <taxon>Lactobacillales</taxon>
        <taxon>Lactobacillaceae</taxon>
        <taxon>Holzapfeliella</taxon>
    </lineage>
</organism>
<dbReference type="PATRIC" id="fig|1423744.4.peg.96"/>
<evidence type="ECO:0000313" key="2">
    <source>
        <dbReference type="Proteomes" id="UP000051378"/>
    </source>
</evidence>
<sequence>MKYSIQFSDAIHIMLYIEIYQNTDYLSSTKIADSVQTNPVNVRKIMAQLKKSQLIQTQTGKANPKLTRSISQITLLDVYQSIEGNTNLIQVDPKTNVKCVVGANIQSVLEKQYDKLQETVESEMAKVTLDTLVKDLVIAEKQQRLDNDDIIQRYLK</sequence>
<dbReference type="InterPro" id="IPR000944">
    <property type="entry name" value="Tscrpt_reg_Rrf2"/>
</dbReference>
<dbReference type="GO" id="GO:0005829">
    <property type="term" value="C:cytosol"/>
    <property type="evidence" value="ECO:0007669"/>
    <property type="project" value="TreeGrafter"/>
</dbReference>
<dbReference type="STRING" id="1423744.FC86_GL000093"/>
<dbReference type="Proteomes" id="UP000051378">
    <property type="component" value="Unassembled WGS sequence"/>
</dbReference>
<proteinExistence type="predicted"/>
<keyword evidence="2" id="KW-1185">Reference proteome</keyword>
<comment type="caution">
    <text evidence="1">The sequence shown here is derived from an EMBL/GenBank/DDBJ whole genome shotgun (WGS) entry which is preliminary data.</text>
</comment>
<accession>A0A0R2DS58</accession>
<protein>
    <submittedName>
        <fullName evidence="1">Transcription regulator</fullName>
    </submittedName>
</protein>